<evidence type="ECO:0000256" key="2">
    <source>
        <dbReference type="PIRSR" id="PIRSR640255-2"/>
    </source>
</evidence>
<dbReference type="EMBL" id="CP043451">
    <property type="protein sequence ID" value="QEM05058.1"/>
    <property type="molecule type" value="Genomic_DNA"/>
</dbReference>
<evidence type="ECO:0000313" key="6">
    <source>
        <dbReference type="EMBL" id="QTE52422.1"/>
    </source>
</evidence>
<dbReference type="InterPro" id="IPR001604">
    <property type="entry name" value="Endo_G_ENPP1-like_dom"/>
</dbReference>
<dbReference type="GO" id="GO:0016787">
    <property type="term" value="F:hydrolase activity"/>
    <property type="evidence" value="ECO:0007669"/>
    <property type="project" value="InterPro"/>
</dbReference>
<dbReference type="InterPro" id="IPR044925">
    <property type="entry name" value="His-Me_finger_sf"/>
</dbReference>
<dbReference type="InterPro" id="IPR040255">
    <property type="entry name" value="Non-specific_endonuclease"/>
</dbReference>
<feature type="binding site" evidence="2">
    <location>
        <position position="149"/>
    </location>
    <ligand>
        <name>Mg(2+)</name>
        <dbReference type="ChEBI" id="CHEBI:18420"/>
        <note>catalytic</note>
    </ligand>
</feature>
<feature type="domain" description="DNA/RNA non-specific endonuclease/pyrophosphatase/phosphodiesterase" evidence="4">
    <location>
        <begin position="49"/>
        <end position="278"/>
    </location>
</feature>
<dbReference type="Pfam" id="PF01223">
    <property type="entry name" value="Endonuclease_NS"/>
    <property type="match status" value="1"/>
</dbReference>
<gene>
    <name evidence="5" type="ORF">DIU31_016625</name>
    <name evidence="6" type="ORF">J3L21_10870</name>
</gene>
<dbReference type="InterPro" id="IPR044929">
    <property type="entry name" value="DNA/RNA_non-sp_Endonuclease_sf"/>
</dbReference>
<dbReference type="PANTHER" id="PTHR13966">
    <property type="entry name" value="ENDONUCLEASE RELATED"/>
    <property type="match status" value="1"/>
</dbReference>
<protein>
    <submittedName>
        <fullName evidence="5">DNA/RNA non-specific endonuclease</fullName>
    </submittedName>
</protein>
<dbReference type="Proteomes" id="UP000663940">
    <property type="component" value="Chromosome"/>
</dbReference>
<dbReference type="Proteomes" id="UP000250557">
    <property type="component" value="Chromosome"/>
</dbReference>
<dbReference type="SUPFAM" id="SSF54060">
    <property type="entry name" value="His-Me finger endonucleases"/>
    <property type="match status" value="1"/>
</dbReference>
<sequence length="315" mass="36350">MENDNLYNGFDPLFLASEETEHFINMPALSTLKLGDKLITDTFESGVIPYFNYSLILSKSRKLAYFTASNIDGSLFKKVPRKDSWRLDPRLKGAQWGYELYSTDNSKFDRGHLTKREDVQWGETVGLAFKAADSTFYYSNSVPQHKDLNRDVWRSLEDYILHAETTKCKLRITVFTGPVLLENDPYLRSPVNGESVRVPTFFWKIVYFVKDDGQLYRVGFLMSQISLLQNDEVVEELESDNSQEALFLEFKQAGTYQVNISTIEELAELSFESAIEPFKDIRPKELIFKEIDIDPDLESDSLEQTLGFRIDNICL</sequence>
<name>A0AAE6MIX0_9SPHI</name>
<dbReference type="Gene3D" id="3.40.570.10">
    <property type="entry name" value="Extracellular Endonuclease, subunit A"/>
    <property type="match status" value="1"/>
</dbReference>
<dbReference type="GO" id="GO:0004519">
    <property type="term" value="F:endonuclease activity"/>
    <property type="evidence" value="ECO:0007669"/>
    <property type="project" value="UniProtKB-KW"/>
</dbReference>
<keyword evidence="5" id="KW-0255">Endonuclease</keyword>
<dbReference type="AlphaFoldDB" id="A0AAE6MIX0"/>
<dbReference type="PANTHER" id="PTHR13966:SF5">
    <property type="entry name" value="ENDONUCLEASE G, MITOCHONDRIAL"/>
    <property type="match status" value="1"/>
</dbReference>
<proteinExistence type="predicted"/>
<dbReference type="EMBL" id="CP071880">
    <property type="protein sequence ID" value="QTE52422.1"/>
    <property type="molecule type" value="Genomic_DNA"/>
</dbReference>
<evidence type="ECO:0000313" key="5">
    <source>
        <dbReference type="EMBL" id="QEM05058.1"/>
    </source>
</evidence>
<evidence type="ECO:0000313" key="8">
    <source>
        <dbReference type="Proteomes" id="UP000663940"/>
    </source>
</evidence>
<dbReference type="SMART" id="SM00477">
    <property type="entry name" value="NUC"/>
    <property type="match status" value="1"/>
</dbReference>
<feature type="active site" description="Proton acceptor" evidence="1">
    <location>
        <position position="112"/>
    </location>
</feature>
<feature type="domain" description="ENPP1-3/EXOG-like endonuclease/phosphodiesterase" evidence="3">
    <location>
        <begin position="50"/>
        <end position="278"/>
    </location>
</feature>
<keyword evidence="2" id="KW-0479">Metal-binding</keyword>
<evidence type="ECO:0000259" key="4">
    <source>
        <dbReference type="SMART" id="SM00892"/>
    </source>
</evidence>
<dbReference type="RefSeq" id="WP_112652650.1">
    <property type="nucleotide sequence ID" value="NZ_CP043451.1"/>
</dbReference>
<evidence type="ECO:0000256" key="1">
    <source>
        <dbReference type="PIRSR" id="PIRSR640255-1"/>
    </source>
</evidence>
<dbReference type="SMART" id="SM00892">
    <property type="entry name" value="Endonuclease_NS"/>
    <property type="match status" value="1"/>
</dbReference>
<organism evidence="5 7">
    <name type="scientific">Mucilaginibacter rubeus</name>
    <dbReference type="NCBI Taxonomy" id="2027860"/>
    <lineage>
        <taxon>Bacteria</taxon>
        <taxon>Pseudomonadati</taxon>
        <taxon>Bacteroidota</taxon>
        <taxon>Sphingobacteriia</taxon>
        <taxon>Sphingobacteriales</taxon>
        <taxon>Sphingobacteriaceae</taxon>
        <taxon>Mucilaginibacter</taxon>
    </lineage>
</organism>
<dbReference type="GO" id="GO:0046872">
    <property type="term" value="F:metal ion binding"/>
    <property type="evidence" value="ECO:0007669"/>
    <property type="project" value="UniProtKB-KW"/>
</dbReference>
<accession>A0AAE6MIX0</accession>
<evidence type="ECO:0000259" key="3">
    <source>
        <dbReference type="SMART" id="SM00477"/>
    </source>
</evidence>
<reference evidence="6 8" key="2">
    <citation type="submission" date="2021-03" db="EMBL/GenBank/DDBJ databases">
        <title>Mucilaginibacter strains isolated from gold and copper mining confer multi heavy-metal resistance.</title>
        <authorList>
            <person name="Li Y."/>
        </authorList>
    </citation>
    <scope>NUCLEOTIDE SEQUENCE [LARGE SCALE GENOMIC DNA]</scope>
    <source>
        <strain evidence="6 8">P2-4</strain>
    </source>
</reference>
<keyword evidence="5" id="KW-0378">Hydrolase</keyword>
<dbReference type="CDD" id="cd00091">
    <property type="entry name" value="NUC"/>
    <property type="match status" value="1"/>
</dbReference>
<evidence type="ECO:0000313" key="7">
    <source>
        <dbReference type="Proteomes" id="UP000250557"/>
    </source>
</evidence>
<keyword evidence="8" id="KW-1185">Reference proteome</keyword>
<keyword evidence="5" id="KW-0540">Nuclease</keyword>
<reference evidence="5 7" key="1">
    <citation type="submission" date="2019-08" db="EMBL/GenBank/DDBJ databases">
        <title>Comparative genome analysis confer to the adaptation heavy metal polluted environment.</title>
        <authorList>
            <person name="Li Y."/>
        </authorList>
    </citation>
    <scope>NUCLEOTIDE SEQUENCE [LARGE SCALE GENOMIC DNA]</scope>
    <source>
        <strain evidence="5 7">P2</strain>
    </source>
</reference>
<dbReference type="GO" id="GO:0003676">
    <property type="term" value="F:nucleic acid binding"/>
    <property type="evidence" value="ECO:0007669"/>
    <property type="project" value="InterPro"/>
</dbReference>
<dbReference type="InterPro" id="IPR020821">
    <property type="entry name" value="ENPP1-3/EXOG-like_nuc-like"/>
</dbReference>